<gene>
    <name evidence="2" type="ORF">BO83DRAFT_220907</name>
</gene>
<accession>A0A317VTC0</accession>
<dbReference type="VEuPathDB" id="FungiDB:BO83DRAFT_220907"/>
<sequence>MKSVVIRLLWIPVVVSPAICDGVYSMDAGELGKISSGVADRWLDIPELHYNASSIRRCPNRIGSSGIYTIERPLQSQ</sequence>
<dbReference type="EMBL" id="MSFU01000007">
    <property type="protein sequence ID" value="PWY77604.1"/>
    <property type="molecule type" value="Genomic_DNA"/>
</dbReference>
<feature type="chain" id="PRO_5016378148" evidence="1">
    <location>
        <begin position="21"/>
        <end position="77"/>
    </location>
</feature>
<evidence type="ECO:0000313" key="2">
    <source>
        <dbReference type="EMBL" id="PWY77604.1"/>
    </source>
</evidence>
<dbReference type="GeneID" id="37048780"/>
<organism evidence="2 3">
    <name type="scientific">Aspergillus eucalypticola (strain CBS 122712 / IBT 29274)</name>
    <dbReference type="NCBI Taxonomy" id="1448314"/>
    <lineage>
        <taxon>Eukaryota</taxon>
        <taxon>Fungi</taxon>
        <taxon>Dikarya</taxon>
        <taxon>Ascomycota</taxon>
        <taxon>Pezizomycotina</taxon>
        <taxon>Eurotiomycetes</taxon>
        <taxon>Eurotiomycetidae</taxon>
        <taxon>Eurotiales</taxon>
        <taxon>Aspergillaceae</taxon>
        <taxon>Aspergillus</taxon>
        <taxon>Aspergillus subgen. Circumdati</taxon>
    </lineage>
</organism>
<proteinExistence type="predicted"/>
<comment type="caution">
    <text evidence="2">The sequence shown here is derived from an EMBL/GenBank/DDBJ whole genome shotgun (WGS) entry which is preliminary data.</text>
</comment>
<keyword evidence="1" id="KW-0732">Signal</keyword>
<dbReference type="Proteomes" id="UP000246171">
    <property type="component" value="Unassembled WGS sequence"/>
</dbReference>
<dbReference type="AlphaFoldDB" id="A0A317VTC0"/>
<dbReference type="RefSeq" id="XP_025389985.1">
    <property type="nucleotide sequence ID" value="XM_025526818.1"/>
</dbReference>
<evidence type="ECO:0000313" key="3">
    <source>
        <dbReference type="Proteomes" id="UP000246171"/>
    </source>
</evidence>
<name>A0A317VTC0_ASPEC</name>
<evidence type="ECO:0000256" key="1">
    <source>
        <dbReference type="SAM" id="SignalP"/>
    </source>
</evidence>
<protein>
    <submittedName>
        <fullName evidence="2">Uncharacterized protein</fullName>
    </submittedName>
</protein>
<feature type="signal peptide" evidence="1">
    <location>
        <begin position="1"/>
        <end position="20"/>
    </location>
</feature>
<keyword evidence="3" id="KW-1185">Reference proteome</keyword>
<reference evidence="2" key="1">
    <citation type="submission" date="2016-12" db="EMBL/GenBank/DDBJ databases">
        <title>The genomes of Aspergillus section Nigri reveals drivers in fungal speciation.</title>
        <authorList>
            <consortium name="DOE Joint Genome Institute"/>
            <person name="Vesth T.C."/>
            <person name="Nybo J."/>
            <person name="Theobald S."/>
            <person name="Brandl J."/>
            <person name="Frisvad J.C."/>
            <person name="Nielsen K.F."/>
            <person name="Lyhne E.K."/>
            <person name="Kogle M.E."/>
            <person name="Kuo A."/>
            <person name="Riley R."/>
            <person name="Clum A."/>
            <person name="Nolan M."/>
            <person name="Lipzen A."/>
            <person name="Salamov A."/>
            <person name="Henrissat B."/>
            <person name="Wiebenga A."/>
            <person name="De vries R.P."/>
            <person name="Grigoriev I.V."/>
            <person name="Mortensen U.H."/>
            <person name="Andersen M.R."/>
            <person name="Baker S.E."/>
        </authorList>
    </citation>
    <scope>NUCLEOTIDE SEQUENCE</scope>
    <source>
        <strain evidence="2">CBS 122712</strain>
    </source>
</reference>